<organism evidence="5 6">
    <name type="scientific">Monosporascus cannonballus</name>
    <dbReference type="NCBI Taxonomy" id="155416"/>
    <lineage>
        <taxon>Eukaryota</taxon>
        <taxon>Fungi</taxon>
        <taxon>Dikarya</taxon>
        <taxon>Ascomycota</taxon>
        <taxon>Pezizomycotina</taxon>
        <taxon>Sordariomycetes</taxon>
        <taxon>Xylariomycetidae</taxon>
        <taxon>Xylariales</taxon>
        <taxon>Xylariales incertae sedis</taxon>
        <taxon>Monosporascus</taxon>
    </lineage>
</organism>
<keyword evidence="6" id="KW-1185">Reference proteome</keyword>
<gene>
    <name evidence="5" type="ORF">DL762_006885</name>
</gene>
<keyword evidence="3" id="KW-0378">Hydrolase</keyword>
<evidence type="ECO:0000256" key="3">
    <source>
        <dbReference type="ARBA" id="ARBA00022801"/>
    </source>
</evidence>
<dbReference type="InterPro" id="IPR001806">
    <property type="entry name" value="Small_GTPase"/>
</dbReference>
<protein>
    <recommendedName>
        <fullName evidence="2">small monomeric GTPase</fullName>
        <ecNumber evidence="2">3.6.5.2</ecNumber>
    </recommendedName>
</protein>
<dbReference type="SMART" id="SM00174">
    <property type="entry name" value="RHO"/>
    <property type="match status" value="1"/>
</dbReference>
<comment type="catalytic activity">
    <reaction evidence="4">
        <text>GTP + H2O = GDP + phosphate + H(+)</text>
        <dbReference type="Rhea" id="RHEA:19669"/>
        <dbReference type="ChEBI" id="CHEBI:15377"/>
        <dbReference type="ChEBI" id="CHEBI:15378"/>
        <dbReference type="ChEBI" id="CHEBI:37565"/>
        <dbReference type="ChEBI" id="CHEBI:43474"/>
        <dbReference type="ChEBI" id="CHEBI:58189"/>
        <dbReference type="EC" id="3.6.5.2"/>
    </reaction>
</comment>
<evidence type="ECO:0000313" key="5">
    <source>
        <dbReference type="EMBL" id="RYO81903.1"/>
    </source>
</evidence>
<evidence type="ECO:0000313" key="6">
    <source>
        <dbReference type="Proteomes" id="UP000294003"/>
    </source>
</evidence>
<dbReference type="Proteomes" id="UP000294003">
    <property type="component" value="Unassembled WGS sequence"/>
</dbReference>
<dbReference type="PROSITE" id="PS51421">
    <property type="entry name" value="RAS"/>
    <property type="match status" value="1"/>
</dbReference>
<dbReference type="PANTHER" id="PTHR45704">
    <property type="entry name" value="RAS-LIKE FAMILY MEMBER 11"/>
    <property type="match status" value="1"/>
</dbReference>
<dbReference type="PRINTS" id="PR00449">
    <property type="entry name" value="RASTRNSFRMNG"/>
</dbReference>
<dbReference type="InterPro" id="IPR027417">
    <property type="entry name" value="P-loop_NTPase"/>
</dbReference>
<accession>A0ABY0H5D5</accession>
<dbReference type="InterPro" id="IPR051065">
    <property type="entry name" value="Ras-related_GTPase"/>
</dbReference>
<evidence type="ECO:0000256" key="1">
    <source>
        <dbReference type="ARBA" id="ARBA00008344"/>
    </source>
</evidence>
<evidence type="ECO:0000256" key="4">
    <source>
        <dbReference type="ARBA" id="ARBA00048098"/>
    </source>
</evidence>
<dbReference type="SMART" id="SM00173">
    <property type="entry name" value="RAS"/>
    <property type="match status" value="1"/>
</dbReference>
<dbReference type="Pfam" id="PF00071">
    <property type="entry name" value="Ras"/>
    <property type="match status" value="1"/>
</dbReference>
<reference evidence="5 6" key="1">
    <citation type="submission" date="2018-06" db="EMBL/GenBank/DDBJ databases">
        <title>Complete Genomes of Monosporascus.</title>
        <authorList>
            <person name="Robinson A.J."/>
            <person name="Natvig D.O."/>
        </authorList>
    </citation>
    <scope>NUCLEOTIDE SEQUENCE [LARGE SCALE GENOMIC DNA]</scope>
    <source>
        <strain evidence="5 6">CBS 609.92</strain>
    </source>
</reference>
<dbReference type="EMBL" id="QJNS01000236">
    <property type="protein sequence ID" value="RYO81903.1"/>
    <property type="molecule type" value="Genomic_DNA"/>
</dbReference>
<sequence>MRGSIVWTEEEARYLRALLSWRPGKTEVEMQPAPEIKTPVGEFRILVLGAKRCGKTSILTRFAEDTLSGEDEYPSPKYERGCRRIIQIDDQAYMIDALELQSEHLSNDIYLRQAVSITDAAVLIYDVTVRESFDIMSAVADVIRDSLGMREYSLVLVGNKSDCCDDERQVSWAEGHRLATSFRIRCSFIETSAKKGDNVNRVFPQLGRDVLRLRWLMQQRREQPERVAAADQTVNRLPVKRPPRWKTWTRPWFHRRSVGRKTSVA</sequence>
<proteinExistence type="inferred from homology"/>
<comment type="caution">
    <text evidence="5">The sequence shown here is derived from an EMBL/GenBank/DDBJ whole genome shotgun (WGS) entry which is preliminary data.</text>
</comment>
<dbReference type="PROSITE" id="PS51419">
    <property type="entry name" value="RAB"/>
    <property type="match status" value="1"/>
</dbReference>
<dbReference type="SUPFAM" id="SSF52540">
    <property type="entry name" value="P-loop containing nucleoside triphosphate hydrolases"/>
    <property type="match status" value="1"/>
</dbReference>
<evidence type="ECO:0000256" key="2">
    <source>
        <dbReference type="ARBA" id="ARBA00011984"/>
    </source>
</evidence>
<dbReference type="Gene3D" id="3.40.50.300">
    <property type="entry name" value="P-loop containing nucleotide triphosphate hydrolases"/>
    <property type="match status" value="1"/>
</dbReference>
<dbReference type="EC" id="3.6.5.2" evidence="2"/>
<name>A0ABY0H5D5_9PEZI</name>
<dbReference type="SMART" id="SM00175">
    <property type="entry name" value="RAB"/>
    <property type="match status" value="1"/>
</dbReference>
<comment type="similarity">
    <text evidence="1">Belongs to the small GTPase superfamily. Ras family.</text>
</comment>